<dbReference type="InterPro" id="IPR017871">
    <property type="entry name" value="ABC_transporter-like_CS"/>
</dbReference>
<dbReference type="FunFam" id="3.40.50.300:FF:000127">
    <property type="entry name" value="Ribose import ATP-binding protein RbsA"/>
    <property type="match status" value="1"/>
</dbReference>
<dbReference type="InterPro" id="IPR003439">
    <property type="entry name" value="ABC_transporter-like_ATP-bd"/>
</dbReference>
<evidence type="ECO:0000256" key="8">
    <source>
        <dbReference type="ARBA" id="ARBA00022967"/>
    </source>
</evidence>
<keyword evidence="2" id="KW-0813">Transport</keyword>
<evidence type="ECO:0000256" key="3">
    <source>
        <dbReference type="ARBA" id="ARBA00022475"/>
    </source>
</evidence>
<keyword evidence="5" id="KW-0677">Repeat</keyword>
<dbReference type="InterPro" id="IPR050107">
    <property type="entry name" value="ABC_carbohydrate_import_ATPase"/>
</dbReference>
<dbReference type="GO" id="GO:0016887">
    <property type="term" value="F:ATP hydrolysis activity"/>
    <property type="evidence" value="ECO:0007669"/>
    <property type="project" value="InterPro"/>
</dbReference>
<evidence type="ECO:0000256" key="4">
    <source>
        <dbReference type="ARBA" id="ARBA00022597"/>
    </source>
</evidence>
<name>A0A6B2NKR1_9RHOB</name>
<keyword evidence="3" id="KW-1003">Cell membrane</keyword>
<gene>
    <name evidence="11" type="ORF">G0P99_02330</name>
</gene>
<evidence type="ECO:0000256" key="5">
    <source>
        <dbReference type="ARBA" id="ARBA00022737"/>
    </source>
</evidence>
<dbReference type="CDD" id="cd03215">
    <property type="entry name" value="ABC_Carb_Monos_II"/>
    <property type="match status" value="1"/>
</dbReference>
<dbReference type="GO" id="GO:0005886">
    <property type="term" value="C:plasma membrane"/>
    <property type="evidence" value="ECO:0007669"/>
    <property type="project" value="UniProtKB-SubCell"/>
</dbReference>
<keyword evidence="4" id="KW-0762">Sugar transport</keyword>
<evidence type="ECO:0000259" key="10">
    <source>
        <dbReference type="PROSITE" id="PS50893"/>
    </source>
</evidence>
<organism evidence="11">
    <name type="scientific">Ruegeria sp. PrR005</name>
    <dbReference type="NCBI Taxonomy" id="2706882"/>
    <lineage>
        <taxon>Bacteria</taxon>
        <taxon>Pseudomonadati</taxon>
        <taxon>Pseudomonadota</taxon>
        <taxon>Alphaproteobacteria</taxon>
        <taxon>Rhodobacterales</taxon>
        <taxon>Roseobacteraceae</taxon>
        <taxon>Ruegeria</taxon>
    </lineage>
</organism>
<dbReference type="Gene3D" id="3.40.50.300">
    <property type="entry name" value="P-loop containing nucleotide triphosphate hydrolases"/>
    <property type="match status" value="2"/>
</dbReference>
<accession>A0A6B2NKR1</accession>
<keyword evidence="8" id="KW-1278">Translocase</keyword>
<dbReference type="InterPro" id="IPR027417">
    <property type="entry name" value="P-loop_NTPase"/>
</dbReference>
<keyword evidence="7 11" id="KW-0067">ATP-binding</keyword>
<evidence type="ECO:0000313" key="11">
    <source>
        <dbReference type="EMBL" id="NDW43790.1"/>
    </source>
</evidence>
<evidence type="ECO:0000256" key="1">
    <source>
        <dbReference type="ARBA" id="ARBA00004202"/>
    </source>
</evidence>
<proteinExistence type="predicted"/>
<dbReference type="PANTHER" id="PTHR43790">
    <property type="entry name" value="CARBOHYDRATE TRANSPORT ATP-BINDING PROTEIN MG119-RELATED"/>
    <property type="match status" value="1"/>
</dbReference>
<evidence type="ECO:0000256" key="9">
    <source>
        <dbReference type="ARBA" id="ARBA00023136"/>
    </source>
</evidence>
<dbReference type="EMBL" id="JAAGOX010000003">
    <property type="protein sequence ID" value="NDW43790.1"/>
    <property type="molecule type" value="Genomic_DNA"/>
</dbReference>
<feature type="domain" description="ABC transporter" evidence="10">
    <location>
        <begin position="16"/>
        <end position="251"/>
    </location>
</feature>
<dbReference type="PROSITE" id="PS50893">
    <property type="entry name" value="ABC_TRANSPORTER_2"/>
    <property type="match status" value="2"/>
</dbReference>
<dbReference type="CDD" id="cd03216">
    <property type="entry name" value="ABC_Carb_Monos_I"/>
    <property type="match status" value="1"/>
</dbReference>
<dbReference type="RefSeq" id="WP_164127300.1">
    <property type="nucleotide sequence ID" value="NZ_JAAGOX010000003.1"/>
</dbReference>
<keyword evidence="9" id="KW-0472">Membrane</keyword>
<dbReference type="AlphaFoldDB" id="A0A6B2NKR1"/>
<dbReference type="PROSITE" id="PS00211">
    <property type="entry name" value="ABC_TRANSPORTER_1"/>
    <property type="match status" value="1"/>
</dbReference>
<dbReference type="InterPro" id="IPR003593">
    <property type="entry name" value="AAA+_ATPase"/>
</dbReference>
<evidence type="ECO:0000256" key="7">
    <source>
        <dbReference type="ARBA" id="ARBA00022840"/>
    </source>
</evidence>
<comment type="subcellular location">
    <subcellularLocation>
        <location evidence="1">Cell membrane</location>
        <topology evidence="1">Peripheral membrane protein</topology>
    </subcellularLocation>
</comment>
<reference evidence="11" key="1">
    <citation type="submission" date="2020-02" db="EMBL/GenBank/DDBJ databases">
        <title>Delineation of the pyrene-degrading pathway in Roseobacter clade bacteria by genomic analysis.</title>
        <authorList>
            <person name="Zhou H."/>
            <person name="Wang H."/>
        </authorList>
    </citation>
    <scope>NUCLEOTIDE SEQUENCE</scope>
    <source>
        <strain evidence="11">PrR005</strain>
    </source>
</reference>
<feature type="domain" description="ABC transporter" evidence="10">
    <location>
        <begin position="262"/>
        <end position="505"/>
    </location>
</feature>
<evidence type="ECO:0000256" key="6">
    <source>
        <dbReference type="ARBA" id="ARBA00022741"/>
    </source>
</evidence>
<sequence>MTASAEIGALPGKPLLALNSVRKSFGSNVVLDGIDFELRPGEIHALCGENGAGKSTCLGLLYGLHHPNSGRIERDGQVTRIESPSHAQTLGIGCVFQELSLAGALSVAENIYAGRAPSRAGIVQWGKLRQQARALLAEFDLDVDVSRPVDTLPISSRQVVEIAKALSLNSRVLLLDEPTSALAPDEVDALFKVLRKLTARGIGIVYVSHHMSEIFRIADRVTVLRDGRKISTLPTSETSQERVVAEMIGGAHPGEVARAEIARGEDVLHVEGLTHADDFEDVTFSVKAGEIVGLAGLMGARRSEIVRSIVGLRHGAVGTVRLHGRAVRFHSLRNAMRAGVGFVPEERKTEGLFLDQSLSDNLVSASLADHAAFGIMQARSIRDASRAAIVAFSIKASDIRERIGALSGGNQQKVMLAKWLKRAPDLLIVEEPTKGVDVGAKFQIHTELLRRASEGMAIIVVSSDFPELVSLCTRILVIHEGRIMGDVAAHDATEDTLLQMAAGLPQDATQSPPARLGASA</sequence>
<dbReference type="Pfam" id="PF00005">
    <property type="entry name" value="ABC_tran"/>
    <property type="match status" value="2"/>
</dbReference>
<dbReference type="SMART" id="SM00382">
    <property type="entry name" value="AAA"/>
    <property type="match status" value="2"/>
</dbReference>
<protein>
    <submittedName>
        <fullName evidence="11">Sugar ABC transporter ATP-binding protein</fullName>
    </submittedName>
</protein>
<dbReference type="GO" id="GO:0005524">
    <property type="term" value="F:ATP binding"/>
    <property type="evidence" value="ECO:0007669"/>
    <property type="project" value="UniProtKB-KW"/>
</dbReference>
<dbReference type="PANTHER" id="PTHR43790:SF9">
    <property type="entry name" value="GALACTOFURANOSE TRANSPORTER ATP-BINDING PROTEIN YTFR"/>
    <property type="match status" value="1"/>
</dbReference>
<comment type="caution">
    <text evidence="11">The sequence shown here is derived from an EMBL/GenBank/DDBJ whole genome shotgun (WGS) entry which is preliminary data.</text>
</comment>
<evidence type="ECO:0000256" key="2">
    <source>
        <dbReference type="ARBA" id="ARBA00022448"/>
    </source>
</evidence>
<dbReference type="SUPFAM" id="SSF52540">
    <property type="entry name" value="P-loop containing nucleoside triphosphate hydrolases"/>
    <property type="match status" value="2"/>
</dbReference>
<keyword evidence="6" id="KW-0547">Nucleotide-binding</keyword>